<proteinExistence type="predicted"/>
<dbReference type="AlphaFoldDB" id="A0A7M5UYX2"/>
<accession>A0A7M5UYX2</accession>
<protein>
    <submittedName>
        <fullName evidence="1">Uncharacterized protein</fullName>
    </submittedName>
</protein>
<organism evidence="1 2">
    <name type="scientific">Clytia hemisphaerica</name>
    <dbReference type="NCBI Taxonomy" id="252671"/>
    <lineage>
        <taxon>Eukaryota</taxon>
        <taxon>Metazoa</taxon>
        <taxon>Cnidaria</taxon>
        <taxon>Hydrozoa</taxon>
        <taxon>Hydroidolina</taxon>
        <taxon>Leptothecata</taxon>
        <taxon>Obeliida</taxon>
        <taxon>Clytiidae</taxon>
        <taxon>Clytia</taxon>
    </lineage>
</organism>
<dbReference type="Proteomes" id="UP000594262">
    <property type="component" value="Unplaced"/>
</dbReference>
<keyword evidence="2" id="KW-1185">Reference proteome</keyword>
<name>A0A7M5UYX2_9CNID</name>
<dbReference type="EnsemblMetazoa" id="CLYHEMT000738.4">
    <property type="protein sequence ID" value="CLYHEMP000738.4"/>
    <property type="gene ID" value="CLYHEMG000738"/>
</dbReference>
<evidence type="ECO:0000313" key="2">
    <source>
        <dbReference type="Proteomes" id="UP000594262"/>
    </source>
</evidence>
<evidence type="ECO:0000313" key="1">
    <source>
        <dbReference type="EnsemblMetazoa" id="CLYHEMP000738.4"/>
    </source>
</evidence>
<reference evidence="1" key="1">
    <citation type="submission" date="2021-01" db="UniProtKB">
        <authorList>
            <consortium name="EnsemblMetazoa"/>
        </authorList>
    </citation>
    <scope>IDENTIFICATION</scope>
</reference>
<sequence length="104" mass="11917">MSIAGNPKLESLRINSAVNGDTSYRWNYPFTLAVNETMDVEIHQRYISNGKYRYFIRINEEDIHSVVNTEAKQFYNVKVIAGQEFTGAEVCPASIKNVKHTNFL</sequence>